<proteinExistence type="predicted"/>
<comment type="caution">
    <text evidence="1">The sequence shown here is derived from an EMBL/GenBank/DDBJ whole genome shotgun (WGS) entry which is preliminary data.</text>
</comment>
<name>A0ABU1FW95_9MICC</name>
<evidence type="ECO:0000313" key="2">
    <source>
        <dbReference type="Proteomes" id="UP001260872"/>
    </source>
</evidence>
<accession>A0ABU1FW95</accession>
<evidence type="ECO:0000313" key="1">
    <source>
        <dbReference type="EMBL" id="MDR5712955.1"/>
    </source>
</evidence>
<gene>
    <name evidence="1" type="ORF">RH857_12575</name>
</gene>
<dbReference type="EMBL" id="JAVKGT010000044">
    <property type="protein sequence ID" value="MDR5712955.1"/>
    <property type="molecule type" value="Genomic_DNA"/>
</dbReference>
<dbReference type="Proteomes" id="UP001260872">
    <property type="component" value="Unassembled WGS sequence"/>
</dbReference>
<dbReference type="RefSeq" id="WP_310538323.1">
    <property type="nucleotide sequence ID" value="NZ_BAAAOC010000012.1"/>
</dbReference>
<protein>
    <submittedName>
        <fullName evidence="1">Uncharacterized protein</fullName>
    </submittedName>
</protein>
<keyword evidence="2" id="KW-1185">Reference proteome</keyword>
<reference evidence="2" key="1">
    <citation type="submission" date="2023-07" db="EMBL/GenBank/DDBJ databases">
        <title>Description of three actinobacteria isolated from air of manufacturing shop in a pharmaceutical factory.</title>
        <authorList>
            <person name="Zhang D.-F."/>
        </authorList>
    </citation>
    <scope>NUCLEOTIDE SEQUENCE [LARGE SCALE GENOMIC DNA]</scope>
    <source>
        <strain evidence="2">CCTCC AB 207010</strain>
    </source>
</reference>
<sequence>MATDQPIAGRALCRSCGVFEDVPEDLAEHYTRLLRVTGELVPDDLFRDLVDRHRAVCPNPGEWHPDYPWQTMHVCHGCRPRMTGMFECCGDTFKLMVPATESERVAAHELVETLQDLHKQTCQKSRTRAVVR</sequence>
<organism evidence="1 2">
    <name type="scientific">Nesterenkonia flava</name>
    <dbReference type="NCBI Taxonomy" id="469799"/>
    <lineage>
        <taxon>Bacteria</taxon>
        <taxon>Bacillati</taxon>
        <taxon>Actinomycetota</taxon>
        <taxon>Actinomycetes</taxon>
        <taxon>Micrococcales</taxon>
        <taxon>Micrococcaceae</taxon>
        <taxon>Nesterenkonia</taxon>
    </lineage>
</organism>